<dbReference type="OrthoDB" id="3242798at2"/>
<evidence type="ECO:0000256" key="3">
    <source>
        <dbReference type="ARBA" id="ARBA00022840"/>
    </source>
</evidence>
<dbReference type="GO" id="GO:0009396">
    <property type="term" value="P:folic acid-containing compound biosynthetic process"/>
    <property type="evidence" value="ECO:0007669"/>
    <property type="project" value="TreeGrafter"/>
</dbReference>
<dbReference type="GO" id="GO:0035999">
    <property type="term" value="P:tetrahydrofolate interconversion"/>
    <property type="evidence" value="ECO:0007669"/>
    <property type="project" value="TreeGrafter"/>
</dbReference>
<dbReference type="PIRSF" id="PIRSF006806">
    <property type="entry name" value="FTHF_cligase"/>
    <property type="match status" value="1"/>
</dbReference>
<name>M0QJF9_9ACTN</name>
<gene>
    <name evidence="6" type="ORF">GS4_17_00860</name>
</gene>
<dbReference type="InterPro" id="IPR002698">
    <property type="entry name" value="FTHF_cligase"/>
</dbReference>
<organism evidence="6 7">
    <name type="scientific">Gordonia soli NBRC 108243</name>
    <dbReference type="NCBI Taxonomy" id="1223545"/>
    <lineage>
        <taxon>Bacteria</taxon>
        <taxon>Bacillati</taxon>
        <taxon>Actinomycetota</taxon>
        <taxon>Actinomycetes</taxon>
        <taxon>Mycobacteriales</taxon>
        <taxon>Gordoniaceae</taxon>
        <taxon>Gordonia</taxon>
    </lineage>
</organism>
<reference evidence="6 7" key="1">
    <citation type="submission" date="2013-01" db="EMBL/GenBank/DDBJ databases">
        <title>Whole genome shotgun sequence of Gordonia soli NBRC 108243.</title>
        <authorList>
            <person name="Isaki-Nakamura S."/>
            <person name="Hosoyama A."/>
            <person name="Tsuchikane K."/>
            <person name="Ando Y."/>
            <person name="Baba S."/>
            <person name="Ohji S."/>
            <person name="Hamada M."/>
            <person name="Tamura T."/>
            <person name="Yamazoe A."/>
            <person name="Yamazaki S."/>
            <person name="Fujita N."/>
        </authorList>
    </citation>
    <scope>NUCLEOTIDE SEQUENCE [LARGE SCALE GENOMIC DNA]</scope>
    <source>
        <strain evidence="6 7">NBRC 108243</strain>
    </source>
</reference>
<comment type="cofactor">
    <cofactor evidence="5">
        <name>Mg(2+)</name>
        <dbReference type="ChEBI" id="CHEBI:18420"/>
    </cofactor>
</comment>
<keyword evidence="2 4" id="KW-0547">Nucleotide-binding</keyword>
<proteinExistence type="inferred from homology"/>
<feature type="binding site" evidence="4">
    <location>
        <position position="57"/>
    </location>
    <ligand>
        <name>substrate</name>
    </ligand>
</feature>
<keyword evidence="5" id="KW-0479">Metal-binding</keyword>
<sequence length="192" mass="20214">MSTSKSVARAEFAERRETISSFAREQTAADLAEWIYSAPFRLEYDVTVAAHVPVGTEPGSTAMLDALVDRGVTVLVPVVGEGEPGPLDWARYDGDDSLAPGRWGLLEPTGSRLGVGAIRSASVILVPALAVDKSGVRLGRGAGYYDRTLVGVTAELVAVVGDDEVVDALPSEPHDVRVGWALTPGGGWRELG</sequence>
<keyword evidence="7" id="KW-1185">Reference proteome</keyword>
<dbReference type="STRING" id="1223545.GS4_17_00860"/>
<dbReference type="InterPro" id="IPR037171">
    <property type="entry name" value="NagB/RpiA_transferase-like"/>
</dbReference>
<comment type="catalytic activity">
    <reaction evidence="5">
        <text>(6S)-5-formyl-5,6,7,8-tetrahydrofolate + ATP = (6R)-5,10-methenyltetrahydrofolate + ADP + phosphate</text>
        <dbReference type="Rhea" id="RHEA:10488"/>
        <dbReference type="ChEBI" id="CHEBI:30616"/>
        <dbReference type="ChEBI" id="CHEBI:43474"/>
        <dbReference type="ChEBI" id="CHEBI:57455"/>
        <dbReference type="ChEBI" id="CHEBI:57457"/>
        <dbReference type="ChEBI" id="CHEBI:456216"/>
        <dbReference type="EC" id="6.3.3.2"/>
    </reaction>
</comment>
<feature type="binding site" evidence="4">
    <location>
        <begin position="5"/>
        <end position="9"/>
    </location>
    <ligand>
        <name>ATP</name>
        <dbReference type="ChEBI" id="CHEBI:30616"/>
    </ligand>
</feature>
<dbReference type="RefSeq" id="WP_007621053.1">
    <property type="nucleotide sequence ID" value="NZ_BANX01000017.1"/>
</dbReference>
<accession>M0QJF9</accession>
<dbReference type="GO" id="GO:0030272">
    <property type="term" value="F:5-formyltetrahydrofolate cyclo-ligase activity"/>
    <property type="evidence" value="ECO:0007669"/>
    <property type="project" value="UniProtKB-EC"/>
</dbReference>
<dbReference type="Pfam" id="PF01812">
    <property type="entry name" value="5-FTHF_cyc-lig"/>
    <property type="match status" value="1"/>
</dbReference>
<dbReference type="Proteomes" id="UP000011666">
    <property type="component" value="Unassembled WGS sequence"/>
</dbReference>
<dbReference type="eggNOG" id="COG0212">
    <property type="taxonomic scope" value="Bacteria"/>
</dbReference>
<dbReference type="GO" id="GO:0005524">
    <property type="term" value="F:ATP binding"/>
    <property type="evidence" value="ECO:0007669"/>
    <property type="project" value="UniProtKB-KW"/>
</dbReference>
<feature type="binding site" evidence="4">
    <location>
        <position position="52"/>
    </location>
    <ligand>
        <name>substrate</name>
    </ligand>
</feature>
<dbReference type="InterPro" id="IPR024185">
    <property type="entry name" value="FTHF_cligase-like_sf"/>
</dbReference>
<comment type="caution">
    <text evidence="6">The sequence shown here is derived from an EMBL/GenBank/DDBJ whole genome shotgun (WGS) entry which is preliminary data.</text>
</comment>
<dbReference type="SUPFAM" id="SSF100950">
    <property type="entry name" value="NagB/RpiA/CoA transferase-like"/>
    <property type="match status" value="1"/>
</dbReference>
<dbReference type="EMBL" id="BANX01000017">
    <property type="protein sequence ID" value="GAC68698.1"/>
    <property type="molecule type" value="Genomic_DNA"/>
</dbReference>
<dbReference type="GO" id="GO:0046872">
    <property type="term" value="F:metal ion binding"/>
    <property type="evidence" value="ECO:0007669"/>
    <property type="project" value="UniProtKB-KW"/>
</dbReference>
<evidence type="ECO:0000313" key="7">
    <source>
        <dbReference type="Proteomes" id="UP000011666"/>
    </source>
</evidence>
<evidence type="ECO:0000256" key="4">
    <source>
        <dbReference type="PIRSR" id="PIRSR006806-1"/>
    </source>
</evidence>
<dbReference type="NCBIfam" id="TIGR02727">
    <property type="entry name" value="MTHFS_bact"/>
    <property type="match status" value="1"/>
</dbReference>
<evidence type="ECO:0000256" key="5">
    <source>
        <dbReference type="RuleBase" id="RU361279"/>
    </source>
</evidence>
<feature type="binding site" evidence="4">
    <location>
        <begin position="137"/>
        <end position="145"/>
    </location>
    <ligand>
        <name>ATP</name>
        <dbReference type="ChEBI" id="CHEBI:30616"/>
    </ligand>
</feature>
<evidence type="ECO:0000256" key="1">
    <source>
        <dbReference type="ARBA" id="ARBA00010638"/>
    </source>
</evidence>
<dbReference type="AlphaFoldDB" id="M0QJF9"/>
<dbReference type="PANTHER" id="PTHR23407:SF1">
    <property type="entry name" value="5-FORMYLTETRAHYDROFOLATE CYCLO-LIGASE"/>
    <property type="match status" value="1"/>
</dbReference>
<keyword evidence="3 4" id="KW-0067">ATP-binding</keyword>
<comment type="similarity">
    <text evidence="1 5">Belongs to the 5-formyltetrahydrofolate cyclo-ligase family.</text>
</comment>
<protein>
    <recommendedName>
        <fullName evidence="5">5-formyltetrahydrofolate cyclo-ligase</fullName>
        <ecNumber evidence="5">6.3.3.2</ecNumber>
    </recommendedName>
</protein>
<dbReference type="PANTHER" id="PTHR23407">
    <property type="entry name" value="ATPASE INHIBITOR/5-FORMYLTETRAHYDROFOLATE CYCLO-LIGASE"/>
    <property type="match status" value="1"/>
</dbReference>
<keyword evidence="5" id="KW-0460">Magnesium</keyword>
<dbReference type="EC" id="6.3.3.2" evidence="5"/>
<dbReference type="Gene3D" id="3.40.50.10420">
    <property type="entry name" value="NagB/RpiA/CoA transferase-like"/>
    <property type="match status" value="1"/>
</dbReference>
<evidence type="ECO:0000313" key="6">
    <source>
        <dbReference type="EMBL" id="GAC68698.1"/>
    </source>
</evidence>
<evidence type="ECO:0000256" key="2">
    <source>
        <dbReference type="ARBA" id="ARBA00022741"/>
    </source>
</evidence>